<evidence type="ECO:0000313" key="4">
    <source>
        <dbReference type="Proteomes" id="UP001190700"/>
    </source>
</evidence>
<dbReference type="PROSITE" id="PS51184">
    <property type="entry name" value="JMJC"/>
    <property type="match status" value="1"/>
</dbReference>
<dbReference type="InterPro" id="IPR003347">
    <property type="entry name" value="JmjC_dom"/>
</dbReference>
<gene>
    <name evidence="3" type="ORF">CYMTET_23461</name>
</gene>
<dbReference type="Proteomes" id="UP001190700">
    <property type="component" value="Unassembled WGS sequence"/>
</dbReference>
<organism evidence="3 4">
    <name type="scientific">Cymbomonas tetramitiformis</name>
    <dbReference type="NCBI Taxonomy" id="36881"/>
    <lineage>
        <taxon>Eukaryota</taxon>
        <taxon>Viridiplantae</taxon>
        <taxon>Chlorophyta</taxon>
        <taxon>Pyramimonadophyceae</taxon>
        <taxon>Pyramimonadales</taxon>
        <taxon>Pyramimonadaceae</taxon>
        <taxon>Cymbomonas</taxon>
    </lineage>
</organism>
<name>A0AAE0L164_9CHLO</name>
<proteinExistence type="inferred from homology"/>
<dbReference type="EMBL" id="LGRX02012067">
    <property type="protein sequence ID" value="KAK3268009.1"/>
    <property type="molecule type" value="Genomic_DNA"/>
</dbReference>
<evidence type="ECO:0000313" key="3">
    <source>
        <dbReference type="EMBL" id="KAK3268009.1"/>
    </source>
</evidence>
<sequence>MADDRLQQRVREFWKRVGSPDFAYDTAPEATKTQARCDSVSESSCSHEADFDVTIAIDRLSASGLEETELRTKYLDAGVPVIVTGAVDDWKAYQHWDYRFFQQQYGHLSVFVDIGNGERQKVKLEEYINFVEAYPDNLQALAGSSLYKPGCEEVPYLRLWHVEEQCPELREEYEIPGWFDDYFEKLPKKFRPYPTPHWVFIGPQDAHTPLHLDPWCTHAWFAQLQ</sequence>
<feature type="domain" description="JmjC" evidence="2">
    <location>
        <begin position="164"/>
        <end position="225"/>
    </location>
</feature>
<dbReference type="AlphaFoldDB" id="A0AAE0L164"/>
<keyword evidence="4" id="KW-1185">Reference proteome</keyword>
<reference evidence="3 4" key="1">
    <citation type="journal article" date="2015" name="Genome Biol. Evol.">
        <title>Comparative Genomics of a Bacterivorous Green Alga Reveals Evolutionary Causalities and Consequences of Phago-Mixotrophic Mode of Nutrition.</title>
        <authorList>
            <person name="Burns J.A."/>
            <person name="Paasch A."/>
            <person name="Narechania A."/>
            <person name="Kim E."/>
        </authorList>
    </citation>
    <scope>NUCLEOTIDE SEQUENCE [LARGE SCALE GENOMIC DNA]</scope>
    <source>
        <strain evidence="3 4">PLY_AMNH</strain>
    </source>
</reference>
<dbReference type="Pfam" id="PF13621">
    <property type="entry name" value="Cupin_8"/>
    <property type="match status" value="1"/>
</dbReference>
<comment type="similarity">
    <text evidence="1">Belongs to the JARID1 histone demethylase family.</text>
</comment>
<evidence type="ECO:0000259" key="2">
    <source>
        <dbReference type="PROSITE" id="PS51184"/>
    </source>
</evidence>
<accession>A0AAE0L164</accession>
<evidence type="ECO:0000256" key="1">
    <source>
        <dbReference type="ARBA" id="ARBA00006801"/>
    </source>
</evidence>
<dbReference type="SUPFAM" id="SSF51197">
    <property type="entry name" value="Clavaminate synthase-like"/>
    <property type="match status" value="1"/>
</dbReference>
<dbReference type="InterPro" id="IPR050910">
    <property type="entry name" value="JMJD6_ArgDemeth/LysHydrox"/>
</dbReference>
<dbReference type="Gene3D" id="2.60.120.650">
    <property type="entry name" value="Cupin"/>
    <property type="match status" value="1"/>
</dbReference>
<protein>
    <recommendedName>
        <fullName evidence="2">JmjC domain-containing protein</fullName>
    </recommendedName>
</protein>
<comment type="caution">
    <text evidence="3">The sequence shown here is derived from an EMBL/GenBank/DDBJ whole genome shotgun (WGS) entry which is preliminary data.</text>
</comment>
<dbReference type="InterPro" id="IPR041667">
    <property type="entry name" value="Cupin_8"/>
</dbReference>
<dbReference type="PANTHER" id="PTHR12480">
    <property type="entry name" value="ARGININE DEMETHYLASE AND LYSYL-HYDROXYLASE JMJD"/>
    <property type="match status" value="1"/>
</dbReference>
<feature type="non-terminal residue" evidence="3">
    <location>
        <position position="225"/>
    </location>
</feature>